<gene>
    <name evidence="2" type="ORF">HNR53_003417</name>
</gene>
<name>A0A7X0HTW9_9BACI</name>
<dbReference type="AlphaFoldDB" id="A0A7X0HTW9"/>
<reference evidence="2 3" key="1">
    <citation type="submission" date="2020-08" db="EMBL/GenBank/DDBJ databases">
        <title>Genomic Encyclopedia of Type Strains, Phase IV (KMG-IV): sequencing the most valuable type-strain genomes for metagenomic binning, comparative biology and taxonomic classification.</title>
        <authorList>
            <person name="Goeker M."/>
        </authorList>
    </citation>
    <scope>NUCLEOTIDE SEQUENCE [LARGE SCALE GENOMIC DNA]</scope>
    <source>
        <strain evidence="2 3">DSM 5391</strain>
    </source>
</reference>
<dbReference type="EMBL" id="JACHGK010000013">
    <property type="protein sequence ID" value="MBB6446753.1"/>
    <property type="molecule type" value="Genomic_DNA"/>
</dbReference>
<keyword evidence="1" id="KW-0238">DNA-binding</keyword>
<proteinExistence type="predicted"/>
<evidence type="ECO:0000313" key="3">
    <source>
        <dbReference type="Proteomes" id="UP000531594"/>
    </source>
</evidence>
<comment type="caution">
    <text evidence="2">The sequence shown here is derived from an EMBL/GenBank/DDBJ whole genome shotgun (WGS) entry which is preliminary data.</text>
</comment>
<dbReference type="NCBIfam" id="TIGR01766">
    <property type="entry name" value="IS200/IS605 family accessory protein TnpB-like domain"/>
    <property type="match status" value="1"/>
</dbReference>
<dbReference type="RefSeq" id="WP_184528037.1">
    <property type="nucleotide sequence ID" value="NZ_JACHGK010000013.1"/>
</dbReference>
<dbReference type="Proteomes" id="UP000531594">
    <property type="component" value="Unassembled WGS sequence"/>
</dbReference>
<sequence length="523" mass="61213">MKITRICLLETNHNEEIGHLNELMRTWCSALRFSFNRLLEGENFGDVIKIVQQKFRLNKRYAEDAVLQAQAVFTSQKELLPIRLEGVQAKIQKTVRKMEDYQTGKKRPKKVPIDTCLVGLQARLDKLQEKESVLLKHDEQGTIPTVIFGGKKNFYHRLKNQISSKEWKELRANTLYSRGDRSKKGNLNTRIVWDEAENQFYLEVANPLLKKEEAKNSPRLRFQVYIPDKYFAEIIQIVLPNVVGTTPKGKDIEEFQVYSIEIKRKGKKYYVHLTYDLKTFGSELTWSEKITSDRMAGIDVNIDRIAVTILTKEGRFLESKTFYCHEMEYVKRNRRTNIAGETAKEVISYLLQWNVGAFVLEDLKFKQDQDTNKRFNRLVHSFAKNKMQKALISRGLKYGFKIKKVNPAYTSVIGRFKYSKMYGLSVHEAASFVIGRRGLGFEEKIPKELIHQLRSLVKPMLIQILGSMEESEKQSTHGKQRRKWIAILLKNIEDFKNNHSWKLWNVIHKTFLVKNQELQLKEV</sequence>
<organism evidence="2 3">
    <name type="scientific">Bacillus benzoevorans</name>
    <dbReference type="NCBI Taxonomy" id="1456"/>
    <lineage>
        <taxon>Bacteria</taxon>
        <taxon>Bacillati</taxon>
        <taxon>Bacillota</taxon>
        <taxon>Bacilli</taxon>
        <taxon>Bacillales</taxon>
        <taxon>Bacillaceae</taxon>
        <taxon>Bacillus</taxon>
    </lineage>
</organism>
<dbReference type="GO" id="GO:0003677">
    <property type="term" value="F:DNA binding"/>
    <property type="evidence" value="ECO:0007669"/>
    <property type="project" value="UniProtKB-KW"/>
</dbReference>
<evidence type="ECO:0000256" key="1">
    <source>
        <dbReference type="ARBA" id="ARBA00023125"/>
    </source>
</evidence>
<dbReference type="InterPro" id="IPR010095">
    <property type="entry name" value="Cas12f1-like_TNB"/>
</dbReference>
<accession>A0A7X0HTW9</accession>
<protein>
    <submittedName>
        <fullName evidence="2">IS605 OrfB family transposase</fullName>
    </submittedName>
</protein>
<evidence type="ECO:0000313" key="2">
    <source>
        <dbReference type="EMBL" id="MBB6446753.1"/>
    </source>
</evidence>
<keyword evidence="3" id="KW-1185">Reference proteome</keyword>